<evidence type="ECO:0000313" key="2">
    <source>
        <dbReference type="EMBL" id="ROW11273.1"/>
    </source>
</evidence>
<dbReference type="OrthoDB" id="5239640at2759"/>
<dbReference type="AlphaFoldDB" id="A0A423X632"/>
<name>A0A423X632_9PEZI</name>
<keyword evidence="3" id="KW-1185">Reference proteome</keyword>
<accession>A0A423X632</accession>
<gene>
    <name evidence="2" type="ORF">VMCG_01362</name>
</gene>
<evidence type="ECO:0000256" key="1">
    <source>
        <dbReference type="SAM" id="MobiDB-lite"/>
    </source>
</evidence>
<feature type="compositionally biased region" description="Basic and acidic residues" evidence="1">
    <location>
        <begin position="222"/>
        <end position="238"/>
    </location>
</feature>
<evidence type="ECO:0000313" key="3">
    <source>
        <dbReference type="Proteomes" id="UP000283895"/>
    </source>
</evidence>
<feature type="region of interest" description="Disordered" evidence="1">
    <location>
        <begin position="180"/>
        <end position="270"/>
    </location>
</feature>
<comment type="caution">
    <text evidence="2">The sequence shown here is derived from an EMBL/GenBank/DDBJ whole genome shotgun (WGS) entry which is preliminary data.</text>
</comment>
<protein>
    <submittedName>
        <fullName evidence="2">Uncharacterized protein</fullName>
    </submittedName>
</protein>
<proteinExistence type="predicted"/>
<dbReference type="STRING" id="356882.A0A423X632"/>
<dbReference type="Proteomes" id="UP000283895">
    <property type="component" value="Unassembled WGS sequence"/>
</dbReference>
<feature type="compositionally biased region" description="Acidic residues" evidence="1">
    <location>
        <begin position="254"/>
        <end position="270"/>
    </location>
</feature>
<dbReference type="EMBL" id="LKEA01000002">
    <property type="protein sequence ID" value="ROW11273.1"/>
    <property type="molecule type" value="Genomic_DNA"/>
</dbReference>
<organism evidence="2 3">
    <name type="scientific">Cytospora schulzeri</name>
    <dbReference type="NCBI Taxonomy" id="448051"/>
    <lineage>
        <taxon>Eukaryota</taxon>
        <taxon>Fungi</taxon>
        <taxon>Dikarya</taxon>
        <taxon>Ascomycota</taxon>
        <taxon>Pezizomycotina</taxon>
        <taxon>Sordariomycetes</taxon>
        <taxon>Sordariomycetidae</taxon>
        <taxon>Diaporthales</taxon>
        <taxon>Cytosporaceae</taxon>
        <taxon>Cytospora</taxon>
    </lineage>
</organism>
<reference evidence="2 3" key="1">
    <citation type="submission" date="2015-09" db="EMBL/GenBank/DDBJ databases">
        <title>Host preference determinants of Valsa canker pathogens revealed by comparative genomics.</title>
        <authorList>
            <person name="Yin Z."/>
            <person name="Huang L."/>
        </authorList>
    </citation>
    <scope>NUCLEOTIDE SEQUENCE [LARGE SCALE GENOMIC DNA]</scope>
    <source>
        <strain evidence="2 3">03-1</strain>
    </source>
</reference>
<sequence>MGRNHSNVGEEKPEPSYAALCQRAMGPSPSACTASVASPSAGFLAYGMQLLKERLMRQALISPRYKGPSWRVHQHSSTFWRNVEIMRPIDEIIEVVNENDRYGPREVFEEPDADGRWACFVEDVHRKRQAAVRNPTADNLSWEPRPECQQRALTDVYRFGEPDYDSEEDDGVVRCSIEHNSRDPEQAGSPSRSGFHGPGLSIAGPPEDSKGRPIRSGPCPPESHRIHNDENDRPKETAEVCSFFDNSSWATAPDDSESSEDDEEAEAEEAESDWIFRLLEDFPTCVERTKRVASLDEEYGAIAMRDPASQWTSIDGYKLPRRIREYLADLSIANAQASRSSRDPDAKLDSDAHRWLFTTPRNEFVFDMLAMKMCSKGLQRCSWRFWDEPDDTNHGPQIIVTEPNGDEHYLIDLETFWSKLRQRSERHAAHSIRDPEKAMLTGDKVGGRLDDTVQEPVTRVEDEKALISVSEASSMTIRGQRWSTRLKQAFSRRNDSAGQSRTLLPLCHDVGEGGSSQFEDSETARLLGFEGTWDTRRRQGGEVDLLRLIGVLGLLRTIAYCCSKS</sequence>